<dbReference type="SMART" id="SM00645">
    <property type="entry name" value="Pept_C1"/>
    <property type="match status" value="1"/>
</dbReference>
<accession>A0A9P0A3B2</accession>
<protein>
    <recommendedName>
        <fullName evidence="1">Peptidase C1A papain C-terminal domain-containing protein</fullName>
    </recommendedName>
</protein>
<dbReference type="InterPro" id="IPR000668">
    <property type="entry name" value="Peptidase_C1A_C"/>
</dbReference>
<name>A0A9P0A3B2_BEMTA</name>
<proteinExistence type="predicted"/>
<dbReference type="Pfam" id="PF00112">
    <property type="entry name" value="Peptidase_C1"/>
    <property type="match status" value="1"/>
</dbReference>
<evidence type="ECO:0000313" key="3">
    <source>
        <dbReference type="Proteomes" id="UP001152759"/>
    </source>
</evidence>
<keyword evidence="3" id="KW-1185">Reference proteome</keyword>
<dbReference type="InterPro" id="IPR038765">
    <property type="entry name" value="Papain-like_cys_pep_sf"/>
</dbReference>
<dbReference type="SUPFAM" id="SSF54001">
    <property type="entry name" value="Cysteine proteinases"/>
    <property type="match status" value="1"/>
</dbReference>
<dbReference type="EMBL" id="OU963871">
    <property type="protein sequence ID" value="CAH0383274.1"/>
    <property type="molecule type" value="Genomic_DNA"/>
</dbReference>
<dbReference type="Gene3D" id="3.90.70.10">
    <property type="entry name" value="Cysteine proteinases"/>
    <property type="match status" value="1"/>
</dbReference>
<dbReference type="GO" id="GO:0006508">
    <property type="term" value="P:proteolysis"/>
    <property type="evidence" value="ECO:0007669"/>
    <property type="project" value="InterPro"/>
</dbReference>
<dbReference type="GO" id="GO:0008234">
    <property type="term" value="F:cysteine-type peptidase activity"/>
    <property type="evidence" value="ECO:0007669"/>
    <property type="project" value="InterPro"/>
</dbReference>
<reference evidence="2" key="1">
    <citation type="submission" date="2021-12" db="EMBL/GenBank/DDBJ databases">
        <authorList>
            <person name="King R."/>
        </authorList>
    </citation>
    <scope>NUCLEOTIDE SEQUENCE</scope>
</reference>
<evidence type="ECO:0000259" key="1">
    <source>
        <dbReference type="SMART" id="SM00645"/>
    </source>
</evidence>
<gene>
    <name evidence="2" type="ORF">BEMITA_LOCUS2735</name>
</gene>
<dbReference type="AlphaFoldDB" id="A0A9P0A3B2"/>
<sequence length="372" mass="42751">MFFSQIFSKEFSQADVRMLALFAVFWLALAHRSLGSEHIDELLRKHPTWSFEVESVETFINKALHEHSFGGQNLQEAEKDLREEVKRSLAPGATHIVRKIGDPKWETDPSKVPSFFDARERWPACAPQISFVEDEGDCYTDTPSVISSVLTDRYCIFTNGTWKERFSQEMLIGCAELCTGNSVQYFSWNYAKSQGLPTGGTHGSGKGCVPYTLPACDHTPWYKTEGLNRETVSPCQGIIFDHDCPKKCTNVKYKTPIDKDRVQPTTFYHMLKSEFYVRNEIMNYGPVMARVHLFDDFLEQPVGIWEEKPGRKRVGWLKYFKIIGWGTENGIKYWLCVHTWDTWGDKIFKFPRGENLDGVESLVSCAVFEDLD</sequence>
<organism evidence="2 3">
    <name type="scientific">Bemisia tabaci</name>
    <name type="common">Sweetpotato whitefly</name>
    <name type="synonym">Aleurodes tabaci</name>
    <dbReference type="NCBI Taxonomy" id="7038"/>
    <lineage>
        <taxon>Eukaryota</taxon>
        <taxon>Metazoa</taxon>
        <taxon>Ecdysozoa</taxon>
        <taxon>Arthropoda</taxon>
        <taxon>Hexapoda</taxon>
        <taxon>Insecta</taxon>
        <taxon>Pterygota</taxon>
        <taxon>Neoptera</taxon>
        <taxon>Paraneoptera</taxon>
        <taxon>Hemiptera</taxon>
        <taxon>Sternorrhyncha</taxon>
        <taxon>Aleyrodoidea</taxon>
        <taxon>Aleyrodidae</taxon>
        <taxon>Aleyrodinae</taxon>
        <taxon>Bemisia</taxon>
    </lineage>
</organism>
<evidence type="ECO:0000313" key="2">
    <source>
        <dbReference type="EMBL" id="CAH0383274.1"/>
    </source>
</evidence>
<dbReference type="Proteomes" id="UP001152759">
    <property type="component" value="Chromosome 10"/>
</dbReference>
<feature type="domain" description="Peptidase C1A papain C-terminal" evidence="1">
    <location>
        <begin position="112"/>
        <end position="367"/>
    </location>
</feature>